<reference evidence="2 3" key="1">
    <citation type="journal article" date="2004" name="J. Bacteriol.">
        <title>Comparative genomics of two Leptospira interrogans serovars reveals novel insights into physiology and pathogenesis.</title>
        <authorList>
            <person name="Nascimento A.L."/>
            <person name="Ko A.I."/>
            <person name="Martins E.A."/>
            <person name="Monteiro-Vitorello C.B."/>
            <person name="Ho P.L."/>
            <person name="Haake D.A."/>
            <person name="Verjovski-Almeida S."/>
            <person name="Hartskeerl R.A."/>
            <person name="Marques M.V."/>
            <person name="Oliveira M.C."/>
            <person name="Menck C.F."/>
            <person name="Leite L.C."/>
            <person name="Carrer H."/>
            <person name="Coutinho L.L."/>
            <person name="Degrave W.M."/>
            <person name="Dellagostin O.A."/>
            <person name="El-Dorry H."/>
            <person name="Ferro E.S."/>
            <person name="Ferro M.I."/>
            <person name="Furlan L.R."/>
            <person name="Gamberini M."/>
            <person name="Giglioti E.A."/>
            <person name="Goes-Neto A."/>
            <person name="Goldman G.H."/>
            <person name="Goldman M.H."/>
            <person name="Harakava R."/>
            <person name="Jeronimo S.M."/>
            <person name="Junqueira-De-Azevedo I.L."/>
            <person name="Kimura E.T."/>
            <person name="Kuramae E.E."/>
            <person name="Lemos E.G."/>
            <person name="Lemos M.V."/>
            <person name="Marino C.L."/>
            <person name="Nunes L.R."/>
            <person name="De Oliveira R.C."/>
            <person name="Pereira G.G."/>
            <person name="Reis M.S."/>
            <person name="Schriefer A."/>
            <person name="Siqueira W.J."/>
            <person name="Sommer P."/>
            <person name="Tsai S.M."/>
            <person name="Simpson A.J."/>
            <person name="Ferro J.A."/>
            <person name="Camargo L.E."/>
            <person name="Kitajima J.P."/>
            <person name="Setubal J.C."/>
            <person name="Van Sluys M.A."/>
        </authorList>
    </citation>
    <scope>NUCLEOTIDE SEQUENCE [LARGE SCALE GENOMIC DNA]</scope>
    <source>
        <strain evidence="2 3">Fiocruz L1-130</strain>
    </source>
</reference>
<dbReference type="HOGENOM" id="CLU_130257_9_3_12"/>
<dbReference type="GO" id="GO:0016779">
    <property type="term" value="F:nucleotidyltransferase activity"/>
    <property type="evidence" value="ECO:0007669"/>
    <property type="project" value="InterPro"/>
</dbReference>
<dbReference type="CDD" id="cd05403">
    <property type="entry name" value="NT_KNTase_like"/>
    <property type="match status" value="1"/>
</dbReference>
<name>Q72T56_LEPIC</name>
<evidence type="ECO:0000313" key="2">
    <source>
        <dbReference type="EMBL" id="AAS69772.1"/>
    </source>
</evidence>
<keyword evidence="2" id="KW-0808">Transferase</keyword>
<organism evidence="2 3">
    <name type="scientific">Leptospira interrogans serogroup Icterohaemorrhagiae serovar copenhageni (strain Fiocruz L1-130)</name>
    <dbReference type="NCBI Taxonomy" id="267671"/>
    <lineage>
        <taxon>Bacteria</taxon>
        <taxon>Pseudomonadati</taxon>
        <taxon>Spirochaetota</taxon>
        <taxon>Spirochaetia</taxon>
        <taxon>Leptospirales</taxon>
        <taxon>Leptospiraceae</taxon>
        <taxon>Leptospira</taxon>
    </lineage>
</organism>
<sequence length="108" mass="12531">MCDSWFMDLDLENLKEQIVALVHPRKIILFGSRANGTANDQSDYDILILMQNGTNKRAIAQFLYQNIENVDKPYDFIVATEETIEKYSNFPHLVYFYALKDGIELYAS</sequence>
<dbReference type="InterPro" id="IPR002934">
    <property type="entry name" value="Polymerase_NTP_transf_dom"/>
</dbReference>
<dbReference type="AlphaFoldDB" id="Q72T56"/>
<evidence type="ECO:0000313" key="3">
    <source>
        <dbReference type="Proteomes" id="UP000007037"/>
    </source>
</evidence>
<evidence type="ECO:0000259" key="1">
    <source>
        <dbReference type="Pfam" id="PF01909"/>
    </source>
</evidence>
<dbReference type="InterPro" id="IPR043519">
    <property type="entry name" value="NT_sf"/>
</dbReference>
<dbReference type="Pfam" id="PF01909">
    <property type="entry name" value="NTP_transf_2"/>
    <property type="match status" value="1"/>
</dbReference>
<proteinExistence type="predicted"/>
<protein>
    <submittedName>
        <fullName evidence="2">Nucleotidyltransferase domain protein</fullName>
    </submittedName>
</protein>
<dbReference type="KEGG" id="lic:LIC_11165"/>
<dbReference type="Proteomes" id="UP000007037">
    <property type="component" value="Chromosome I"/>
</dbReference>
<dbReference type="PANTHER" id="PTHR37030:SF1">
    <property type="entry name" value="NUCLEOTIDYLTRANSFERASE"/>
    <property type="match status" value="1"/>
</dbReference>
<feature type="domain" description="Polymerase nucleotidyl transferase" evidence="1">
    <location>
        <begin position="12"/>
        <end position="86"/>
    </location>
</feature>
<dbReference type="PANTHER" id="PTHR37030">
    <property type="entry name" value="NUCLEOTIDYLTRANSFERASE"/>
    <property type="match status" value="1"/>
</dbReference>
<dbReference type="SUPFAM" id="SSF81301">
    <property type="entry name" value="Nucleotidyltransferase"/>
    <property type="match status" value="1"/>
</dbReference>
<dbReference type="Gene3D" id="3.30.460.10">
    <property type="entry name" value="Beta Polymerase, domain 2"/>
    <property type="match status" value="1"/>
</dbReference>
<gene>
    <name evidence="2" type="ordered locus">LIC_11165</name>
</gene>
<accession>Q72T56</accession>
<dbReference type="EMBL" id="AE016823">
    <property type="protein sequence ID" value="AAS69772.1"/>
    <property type="molecule type" value="Genomic_DNA"/>
</dbReference>